<dbReference type="Proteomes" id="UP000286990">
    <property type="component" value="Unassembled WGS sequence"/>
</dbReference>
<evidence type="ECO:0000313" key="9">
    <source>
        <dbReference type="Proteomes" id="UP000286990"/>
    </source>
</evidence>
<evidence type="ECO:0000256" key="4">
    <source>
        <dbReference type="ARBA" id="ARBA00022840"/>
    </source>
</evidence>
<evidence type="ECO:0000256" key="3">
    <source>
        <dbReference type="ARBA" id="ARBA00022806"/>
    </source>
</evidence>
<dbReference type="Pfam" id="PF00271">
    <property type="entry name" value="Helicase_C"/>
    <property type="match status" value="1"/>
</dbReference>
<protein>
    <submittedName>
        <fullName evidence="8">DEAD/DEAH box helicase</fullName>
    </submittedName>
</protein>
<dbReference type="InterPro" id="IPR000330">
    <property type="entry name" value="SNF2_N"/>
</dbReference>
<dbReference type="SMART" id="SM00487">
    <property type="entry name" value="DEXDc"/>
    <property type="match status" value="1"/>
</dbReference>
<evidence type="ECO:0000256" key="1">
    <source>
        <dbReference type="ARBA" id="ARBA00022741"/>
    </source>
</evidence>
<dbReference type="InterPro" id="IPR001650">
    <property type="entry name" value="Helicase_C-like"/>
</dbReference>
<dbReference type="PANTHER" id="PTHR10799">
    <property type="entry name" value="SNF2/RAD54 HELICASE FAMILY"/>
    <property type="match status" value="1"/>
</dbReference>
<dbReference type="CDD" id="cd18011">
    <property type="entry name" value="DEXDc_RapA"/>
    <property type="match status" value="1"/>
</dbReference>
<dbReference type="OrthoDB" id="9814088at2"/>
<keyword evidence="5" id="KW-0175">Coiled coil</keyword>
<feature type="coiled-coil region" evidence="5">
    <location>
        <begin position="880"/>
        <end position="937"/>
    </location>
</feature>
<dbReference type="GO" id="GO:0004386">
    <property type="term" value="F:helicase activity"/>
    <property type="evidence" value="ECO:0007669"/>
    <property type="project" value="UniProtKB-KW"/>
</dbReference>
<reference evidence="9" key="1">
    <citation type="submission" date="2018-08" db="EMBL/GenBank/DDBJ databases">
        <authorList>
            <person name="Khan S.A."/>
            <person name="J S.E."/>
        </authorList>
    </citation>
    <scope>NUCLEOTIDE SEQUENCE [LARGE SCALE GENOMIC DNA]</scope>
    <source>
        <strain evidence="9">PoM-212</strain>
    </source>
</reference>
<proteinExistence type="predicted"/>
<keyword evidence="9" id="KW-1185">Reference proteome</keyword>
<dbReference type="Gene3D" id="3.40.50.300">
    <property type="entry name" value="P-loop containing nucleotide triphosphate hydrolases"/>
    <property type="match status" value="1"/>
</dbReference>
<dbReference type="InterPro" id="IPR027417">
    <property type="entry name" value="P-loop_NTPase"/>
</dbReference>
<evidence type="ECO:0000256" key="5">
    <source>
        <dbReference type="SAM" id="Coils"/>
    </source>
</evidence>
<dbReference type="GO" id="GO:0016787">
    <property type="term" value="F:hydrolase activity"/>
    <property type="evidence" value="ECO:0007669"/>
    <property type="project" value="UniProtKB-KW"/>
</dbReference>
<evidence type="ECO:0000259" key="6">
    <source>
        <dbReference type="PROSITE" id="PS51192"/>
    </source>
</evidence>
<keyword evidence="4" id="KW-0067">ATP-binding</keyword>
<dbReference type="Pfam" id="PF00176">
    <property type="entry name" value="SNF2-rel_dom"/>
    <property type="match status" value="1"/>
</dbReference>
<feature type="domain" description="Helicase ATP-binding" evidence="6">
    <location>
        <begin position="51"/>
        <end position="218"/>
    </location>
</feature>
<dbReference type="InterPro" id="IPR057342">
    <property type="entry name" value="DEXDc_RapA"/>
</dbReference>
<dbReference type="Gene3D" id="3.40.50.10810">
    <property type="entry name" value="Tandem AAA-ATPase domain"/>
    <property type="match status" value="1"/>
</dbReference>
<dbReference type="PROSITE" id="PS51192">
    <property type="entry name" value="HELICASE_ATP_BIND_1"/>
    <property type="match status" value="1"/>
</dbReference>
<dbReference type="EMBL" id="QUSX01000001">
    <property type="protein sequence ID" value="RRQ49804.1"/>
    <property type="molecule type" value="Genomic_DNA"/>
</dbReference>
<reference evidence="9" key="2">
    <citation type="submission" date="2018-12" db="EMBL/GenBank/DDBJ databases">
        <title>Maribacter lutimaris sp. nov., isolated from marine sediment.</title>
        <authorList>
            <person name="Kim K.K."/>
        </authorList>
    </citation>
    <scope>NUCLEOTIDE SEQUENCE [LARGE SCALE GENOMIC DNA]</scope>
    <source>
        <strain evidence="9">PoM-212</strain>
    </source>
</reference>
<dbReference type="PROSITE" id="PS51194">
    <property type="entry name" value="HELICASE_CTER"/>
    <property type="match status" value="1"/>
</dbReference>
<feature type="domain" description="Helicase C-terminal" evidence="7">
    <location>
        <begin position="407"/>
        <end position="593"/>
    </location>
</feature>
<feature type="coiled-coil region" evidence="5">
    <location>
        <begin position="345"/>
        <end position="405"/>
    </location>
</feature>
<name>A0A3R8Q0L4_9FLAO</name>
<evidence type="ECO:0000256" key="2">
    <source>
        <dbReference type="ARBA" id="ARBA00022801"/>
    </source>
</evidence>
<organism evidence="8 9">
    <name type="scientific">Maribacter algicola</name>
    <dbReference type="NCBI Taxonomy" id="2498892"/>
    <lineage>
        <taxon>Bacteria</taxon>
        <taxon>Pseudomonadati</taxon>
        <taxon>Bacteroidota</taxon>
        <taxon>Flavobacteriia</taxon>
        <taxon>Flavobacteriales</taxon>
        <taxon>Flavobacteriaceae</taxon>
        <taxon>Maribacter</taxon>
    </lineage>
</organism>
<dbReference type="SMART" id="SM00490">
    <property type="entry name" value="HELICc"/>
    <property type="match status" value="1"/>
</dbReference>
<evidence type="ECO:0000313" key="8">
    <source>
        <dbReference type="EMBL" id="RRQ49804.1"/>
    </source>
</evidence>
<comment type="caution">
    <text evidence="8">The sequence shown here is derived from an EMBL/GenBank/DDBJ whole genome shotgun (WGS) entry which is preliminary data.</text>
</comment>
<accession>A0A3R8Q0L4</accession>
<sequence length="970" mass="112762">MLSTISAYHAKFFAYELTRQLPANDVGKLTASLQDAQVDLNPHQVEAALFAFKSPLSKGAILADEVGLGKTIEAGIILSQQWAERKRRLLIIGPSNLRKQWNRELADKFYLPSKILESKSFNEEIKQGNFNPFNQKDNIIICSYHFAKNKAPYLESIKWDLVIIDEAHRLRNVYKPSNKIGNAIKDALAHCKKVLLTATPLQNSILELYGLVSLIDPYIFGDLKSFKSQFSRLVDQENYDDLRNRLQPVCKRTLRRQVLEYIKYTERIPIVVEFSPGEDEMQLYWWVTEYLQREKLYALPSSQRQLMTLILRKLLASSTYAIYGTLDALVKKLDAKVERHEFNDLEAINDDFETLEEIQDEWSEEVENENSIIEEIFTEQEIEELKEEKSDLEKYRELADKIRKNSKAEQLFTALEKGFEALQNLGANKKALIFTESRRTQDFLYDLLEERGYKDMVLKFNGTNNDPKSKEIYKAYVNEHQGTDILTGSLTADKRAAIVDNFKEEATIMIATEAAAEGINLQFCSLVVNFDLPWNPQRIEQRIGRCHRYGQKYDVVVINFLNKKNAADQRVYELLDVKFRLFDGVFGASDEVLGSIGNGVDFEKRIASIYQQCRTTDEIQSAFDSLQKELKPDISERIQETRQVLLENFDEEVREKLRVNLIESKEYLNKFEERLWATTKYYLKGSAVFDEDKYAFRLTQNPFPQENIHRGPYMILKPEDGKRKSEIEVPDDTNIYRVGHKLAKRILKACKQIETPNKVLVFDYTNTPTKVTALEKYVGQSGWLQVNHIEIASFESEDYLTIACRTDNGDIIDNTLAQRFFSIHAEHNNHTIDVTSVVSKHLDEITFAENQNIISENANRNKDFFDTEMDKLDQWADDMKISLEKEIRDLDAEIKLRKAEAKKMLNLESKIKAQRVIKELEKKRSEKRQHLFEAQDVIDVEKETLLEDVEKRLKQKINLNTLFTIKWEMI</sequence>
<gene>
    <name evidence="8" type="ORF">DZC72_04225</name>
</gene>
<dbReference type="InterPro" id="IPR038718">
    <property type="entry name" value="SNF2-like_sf"/>
</dbReference>
<dbReference type="InterPro" id="IPR014001">
    <property type="entry name" value="Helicase_ATP-bd"/>
</dbReference>
<evidence type="ECO:0000259" key="7">
    <source>
        <dbReference type="PROSITE" id="PS51194"/>
    </source>
</evidence>
<keyword evidence="1" id="KW-0547">Nucleotide-binding</keyword>
<dbReference type="CDD" id="cd18793">
    <property type="entry name" value="SF2_C_SNF"/>
    <property type="match status" value="1"/>
</dbReference>
<dbReference type="InterPro" id="IPR049730">
    <property type="entry name" value="SNF2/RAD54-like_C"/>
</dbReference>
<keyword evidence="2" id="KW-0378">Hydrolase</keyword>
<dbReference type="GO" id="GO:0005524">
    <property type="term" value="F:ATP binding"/>
    <property type="evidence" value="ECO:0007669"/>
    <property type="project" value="UniProtKB-KW"/>
</dbReference>
<dbReference type="SUPFAM" id="SSF52540">
    <property type="entry name" value="P-loop containing nucleoside triphosphate hydrolases"/>
    <property type="match status" value="2"/>
</dbReference>
<dbReference type="AlphaFoldDB" id="A0A3R8Q0L4"/>
<keyword evidence="3 8" id="KW-0347">Helicase</keyword>